<keyword evidence="1" id="KW-0472">Membrane</keyword>
<dbReference type="EMBL" id="CP046956">
    <property type="protein sequence ID" value="QTN00783.1"/>
    <property type="molecule type" value="Genomic_DNA"/>
</dbReference>
<evidence type="ECO:0000256" key="1">
    <source>
        <dbReference type="SAM" id="Phobius"/>
    </source>
</evidence>
<accession>A0ABX7W143</accession>
<keyword evidence="1" id="KW-1133">Transmembrane helix</keyword>
<dbReference type="CDD" id="cd03794">
    <property type="entry name" value="GT4_WbuB-like"/>
    <property type="match status" value="1"/>
</dbReference>
<dbReference type="Pfam" id="PF00534">
    <property type="entry name" value="Glycos_transf_1"/>
    <property type="match status" value="1"/>
</dbReference>
<feature type="transmembrane region" description="Helical" evidence="1">
    <location>
        <begin position="111"/>
        <end position="128"/>
    </location>
</feature>
<dbReference type="Proteomes" id="UP000665043">
    <property type="component" value="Chromosome"/>
</dbReference>
<sequence>MSKKILIISQHFYPEIGSAGNRMKNIYSMLQNSDLAVNILTTDPTYPVRNLYSDKSFWDDEELNVDTENIHRVSVRNKKYSRSIMNRLYYYIEITLKMIWFILRSKKNYDMVFATSPPIFIGIVGLIAKIRFRSKFILDIRDLWPESLKGVNVFNFPPIIYLFKQVEGMLYKSSDKILINSKGFYNYIESISPNFKRKIVYIPNSAKSEEVFPVNLSSGRDFKVIYAGNIGLAQNDKLLIDLAKELNKKHIKMTIIGYGLKRKGLLEDIKKEGLTNVHVVPPLTRNECFKLISQHQVGIVTLVNSDVFKTVLPGKIVDYMTCGVPIVASVSGFSKEIINREKVGYVSETNVTGMIDFIDYLYRNPEKRYEQGMNGQRYVREHFLWEDNINILIDTINEVFNEKSLSKVGRYE</sequence>
<evidence type="ECO:0000313" key="4">
    <source>
        <dbReference type="Proteomes" id="UP000665043"/>
    </source>
</evidence>
<dbReference type="SUPFAM" id="SSF53756">
    <property type="entry name" value="UDP-Glycosyltransferase/glycogen phosphorylase"/>
    <property type="match status" value="1"/>
</dbReference>
<dbReference type="InterPro" id="IPR001296">
    <property type="entry name" value="Glyco_trans_1"/>
</dbReference>
<reference evidence="3 4" key="1">
    <citation type="submission" date="2019-12" db="EMBL/GenBank/DDBJ databases">
        <title>The whole genome sequencing of a strain isolated from a Mars analog, Dalangtan Playa.</title>
        <authorList>
            <person name="Huang T."/>
        </authorList>
    </citation>
    <scope>NUCLEOTIDE SEQUENCE [LARGE SCALE GENOMIC DNA]</scope>
    <source>
        <strain evidence="3 4">DP4-553-S</strain>
    </source>
</reference>
<keyword evidence="4" id="KW-1185">Reference proteome</keyword>
<keyword evidence="1" id="KW-0812">Transmembrane</keyword>
<dbReference type="PANTHER" id="PTHR45947:SF3">
    <property type="entry name" value="SULFOQUINOVOSYL TRANSFERASE SQD2"/>
    <property type="match status" value="1"/>
</dbReference>
<evidence type="ECO:0000313" key="3">
    <source>
        <dbReference type="EMBL" id="QTN00783.1"/>
    </source>
</evidence>
<dbReference type="RefSeq" id="WP_209365918.1">
    <property type="nucleotide sequence ID" value="NZ_CP046956.1"/>
</dbReference>
<feature type="domain" description="Glycosyl transferase family 1" evidence="2">
    <location>
        <begin position="209"/>
        <end position="376"/>
    </location>
</feature>
<organism evidence="3 4">
    <name type="scientific">Sediminibacillus dalangtanensis</name>
    <dbReference type="NCBI Taxonomy" id="2729421"/>
    <lineage>
        <taxon>Bacteria</taxon>
        <taxon>Bacillati</taxon>
        <taxon>Bacillota</taxon>
        <taxon>Bacilli</taxon>
        <taxon>Bacillales</taxon>
        <taxon>Bacillaceae</taxon>
        <taxon>Sediminibacillus</taxon>
    </lineage>
</organism>
<name>A0ABX7W143_9BACI</name>
<evidence type="ECO:0000259" key="2">
    <source>
        <dbReference type="Pfam" id="PF00534"/>
    </source>
</evidence>
<proteinExistence type="predicted"/>
<gene>
    <name evidence="3" type="ORF">ERJ70_16750</name>
</gene>
<dbReference type="PANTHER" id="PTHR45947">
    <property type="entry name" value="SULFOQUINOVOSYL TRANSFERASE SQD2"/>
    <property type="match status" value="1"/>
</dbReference>
<dbReference type="InterPro" id="IPR050194">
    <property type="entry name" value="Glycosyltransferase_grp1"/>
</dbReference>
<dbReference type="Gene3D" id="3.40.50.2000">
    <property type="entry name" value="Glycogen Phosphorylase B"/>
    <property type="match status" value="2"/>
</dbReference>
<protein>
    <submittedName>
        <fullName evidence="3">Glycosyltransferase</fullName>
    </submittedName>
</protein>